<sequence>MVFVGALGTHEYSLWGFHQKNNKFKSTKNINFIIEFLIKLNNL</sequence>
<gene>
    <name evidence="1" type="ORF">LCGC14_0224910</name>
</gene>
<dbReference type="EMBL" id="LAZR01000107">
    <property type="protein sequence ID" value="KKN90907.1"/>
    <property type="molecule type" value="Genomic_DNA"/>
</dbReference>
<proteinExistence type="predicted"/>
<reference evidence="1" key="1">
    <citation type="journal article" date="2015" name="Nature">
        <title>Complex archaea that bridge the gap between prokaryotes and eukaryotes.</title>
        <authorList>
            <person name="Spang A."/>
            <person name="Saw J.H."/>
            <person name="Jorgensen S.L."/>
            <person name="Zaremba-Niedzwiedzka K."/>
            <person name="Martijn J."/>
            <person name="Lind A.E."/>
            <person name="van Eijk R."/>
            <person name="Schleper C."/>
            <person name="Guy L."/>
            <person name="Ettema T.J."/>
        </authorList>
    </citation>
    <scope>NUCLEOTIDE SEQUENCE</scope>
</reference>
<evidence type="ECO:0000313" key="1">
    <source>
        <dbReference type="EMBL" id="KKN90907.1"/>
    </source>
</evidence>
<name>A0A0F9UTV6_9ZZZZ</name>
<organism evidence="1">
    <name type="scientific">marine sediment metagenome</name>
    <dbReference type="NCBI Taxonomy" id="412755"/>
    <lineage>
        <taxon>unclassified sequences</taxon>
        <taxon>metagenomes</taxon>
        <taxon>ecological metagenomes</taxon>
    </lineage>
</organism>
<comment type="caution">
    <text evidence="1">The sequence shown here is derived from an EMBL/GenBank/DDBJ whole genome shotgun (WGS) entry which is preliminary data.</text>
</comment>
<accession>A0A0F9UTV6</accession>
<protein>
    <submittedName>
        <fullName evidence="1">Uncharacterized protein</fullName>
    </submittedName>
</protein>
<dbReference type="AlphaFoldDB" id="A0A0F9UTV6"/>